<proteinExistence type="predicted"/>
<gene>
    <name evidence="1" type="ORF">WKW82_36635</name>
</gene>
<name>A0ABU8WXR6_9BURK</name>
<comment type="caution">
    <text evidence="1">The sequence shown here is derived from an EMBL/GenBank/DDBJ whole genome shotgun (WGS) entry which is preliminary data.</text>
</comment>
<accession>A0ABU8WXR6</accession>
<protein>
    <recommendedName>
        <fullName evidence="3">Secreted protein</fullName>
    </recommendedName>
</protein>
<dbReference type="EMBL" id="JBBKZT010000033">
    <property type="protein sequence ID" value="MEJ8852204.1"/>
    <property type="molecule type" value="Genomic_DNA"/>
</dbReference>
<sequence>MFQRFWPNMGQSVVMIAEVELLFVVADVVTAETAVGAASAEEAAMLAGAPTAVDALALASTAPAGTGTNTSAR</sequence>
<reference evidence="1 2" key="1">
    <citation type="submission" date="2024-03" db="EMBL/GenBank/DDBJ databases">
        <title>Novel species of the genus Variovorax.</title>
        <authorList>
            <person name="Liu Q."/>
            <person name="Xin Y.-H."/>
        </authorList>
    </citation>
    <scope>NUCLEOTIDE SEQUENCE [LARGE SCALE GENOMIC DNA]</scope>
    <source>
        <strain evidence="1 2">KACC 18900</strain>
    </source>
</reference>
<evidence type="ECO:0000313" key="1">
    <source>
        <dbReference type="EMBL" id="MEJ8852204.1"/>
    </source>
</evidence>
<dbReference type="RefSeq" id="WP_340348113.1">
    <property type="nucleotide sequence ID" value="NZ_JBBKZT010000033.1"/>
</dbReference>
<organism evidence="1 2">
    <name type="scientific">Variovorax rhizosphaerae</name>
    <dbReference type="NCBI Taxonomy" id="1836200"/>
    <lineage>
        <taxon>Bacteria</taxon>
        <taxon>Pseudomonadati</taxon>
        <taxon>Pseudomonadota</taxon>
        <taxon>Betaproteobacteria</taxon>
        <taxon>Burkholderiales</taxon>
        <taxon>Comamonadaceae</taxon>
        <taxon>Variovorax</taxon>
    </lineage>
</organism>
<dbReference type="Proteomes" id="UP001385892">
    <property type="component" value="Unassembled WGS sequence"/>
</dbReference>
<evidence type="ECO:0000313" key="2">
    <source>
        <dbReference type="Proteomes" id="UP001385892"/>
    </source>
</evidence>
<evidence type="ECO:0008006" key="3">
    <source>
        <dbReference type="Google" id="ProtNLM"/>
    </source>
</evidence>
<keyword evidence="2" id="KW-1185">Reference proteome</keyword>